<comment type="function">
    <text evidence="15">Component of the PAN1 actin cytoskeleton-regulatory complex required for the internalization of endosomes during actin-coupled endocytosis. The complex links the site of endocytosis to the cell membrane-associated actin cytoskeleton. Mediates uptake of external molecules and vacuolar degradation of plasma membrane proteins. Plays a role in the proper organization of the cell membrane-associated actin cytoskeleton and promotes its destabilization.</text>
</comment>
<dbReference type="InterPro" id="IPR011992">
    <property type="entry name" value="EF-hand-dom_pair"/>
</dbReference>
<feature type="compositionally biased region" description="Basic and acidic residues" evidence="16">
    <location>
        <begin position="1041"/>
        <end position="1071"/>
    </location>
</feature>
<dbReference type="SUPFAM" id="SSF47473">
    <property type="entry name" value="EF-hand"/>
    <property type="match status" value="2"/>
</dbReference>
<feature type="compositionally biased region" description="Low complexity" evidence="16">
    <location>
        <begin position="1234"/>
        <end position="1243"/>
    </location>
</feature>
<evidence type="ECO:0000259" key="18">
    <source>
        <dbReference type="PROSITE" id="PS50222"/>
    </source>
</evidence>
<feature type="compositionally biased region" description="Acidic residues" evidence="16">
    <location>
        <begin position="1165"/>
        <end position="1177"/>
    </location>
</feature>
<sequence length="1445" mass="157472">MYNAATFLASTRPGVQQVGQPQQQQQQQQQQMQPQQTGYPGQQQQTLGAMPSQPTGYMSYQQTGFPGQQLQHQQFQQPQPQQFQQQQQMPMQYQATGQQGGLQGYPSQQGIPPVPPLPTGLSSFSPQSQQTFSPPPQQQQQQQQPQQHKKTKSQAKIPTIRLSFITAADQAKFEQLFKAAVGEGQALSGDKARDILLRSQLSPPDLHQIWQLADTTKSGQLLFPEFALAMYLCNLKRGGKSLPPTLPEVVRNEVSSMVDIISFGVPDSAPPTAQRTNIPSFEVSSAPSQTPQTTISPPQPTGQPQPSNSQLLGMMAQPTGFQPQQTGIQGLQTQRTGFPTMQPQFTGFQPQQTGVAPQTTGYGQGSGGYGSTIPPVPPIPTGVSSLMPGGMNPLQAQPTGRPGQWGFVNTPASVLQGIDALQERMMPQPGREGGFSTQGLQGNAVIPWSITKVEKQKYDQVFEGWDGLKRGLISGDTAIEVFGQSGLPKDDLMQIWTLADSGNKGSLNKDEFAVAMHLIFRKLNGYEIPTRLPPELIPPSTKKFSESLSTVKSFLQEGRKASALQPQATGVSYLKSRSFHDTATTQERKDGTVYRFDDNQVGYKSSARHRAKGTRSPSPAVGGSPSPSPGPEMTLDQLRKKIREKEILLNAIDIKDEDEAENDDILDRRDRRDADDLYRRIRRVQEDIDANPNAAIGGTDPEAERRQLRRQLQNLADRLPDLASKVRKTERSIADAKLSLFRLRDAKAHPGSASVVIGTGPGGAITESDRIKARSKAMMQQRLAALTGKPAVSIGDDDEAASRRLAEETQKIKSEQESNDRMTRDVEDSVTEFRKSLEDSLKLAPGESGGMSDSERRRWEEALGVEDEVKEFIFDLQRQSHSARLRREEYVGAVPAFSQLDYRRRDERSGSSAPKSIEEPPRQTASPALAPPSRTATPSGSSYSSFKTTEERAAFIKQQAEQKMAERLAALGIKPPARSNIGETAQQRAERERKEREERLRKAEEEEAMRERNLQQRLADEQPKPPSPVASKKPPPPAPRRAKDDNQAKARAEEQARKAEESLRAAEEQALKQEQAAQRARIEQKEEESRAEEEALLREQEAARARLQALEDKVKQGKLQKQEEKKKRQAALQATKEKEARLAAMRAEIEKAKEEEERLKRLQMELEDSSSDEEGPEELGGVTPTKESVSEEQFVAVPSSSSTAASPPPPPPPPPPPAPPLPPTIKAPSPPTTAIPSVASPTPVGADTNNPSNNPFLKHLGANGDAPALSPAAPASTASAAPSAPSSSGAVPSKNPFYKLNPDQTAEPSPRKFSRRQPEEDDWSVVDEDESSSDDDDDPPNRQGTRALAEMLFSTMAPPRPLSSMGNKDTEQPISPSAVGAPPPPPPPPPPPAPPMPSGSSAPVAAPSIKVDVGSLLSEISLGRTLRKTETRDGSVPATSGRVVG</sequence>
<evidence type="ECO:0000256" key="16">
    <source>
        <dbReference type="SAM" id="MobiDB-lite"/>
    </source>
</evidence>
<evidence type="ECO:0000259" key="17">
    <source>
        <dbReference type="PROSITE" id="PS50031"/>
    </source>
</evidence>
<evidence type="ECO:0000313" key="20">
    <source>
        <dbReference type="Proteomes" id="UP001412239"/>
    </source>
</evidence>
<feature type="region of interest" description="Disordered" evidence="16">
    <location>
        <begin position="896"/>
        <end position="1098"/>
    </location>
</feature>
<feature type="region of interest" description="Disordered" evidence="16">
    <location>
        <begin position="598"/>
        <end position="633"/>
    </location>
</feature>
<dbReference type="SMART" id="SM00027">
    <property type="entry name" value="EH"/>
    <property type="match status" value="2"/>
</dbReference>
<evidence type="ECO:0000313" key="19">
    <source>
        <dbReference type="EMBL" id="CUS08163.1"/>
    </source>
</evidence>
<feature type="domain" description="EH" evidence="17">
    <location>
        <begin position="169"/>
        <end position="257"/>
    </location>
</feature>
<feature type="compositionally biased region" description="Polar residues" evidence="16">
    <location>
        <begin position="271"/>
        <end position="283"/>
    </location>
</feature>
<keyword evidence="8" id="KW-0254">Endocytosis</keyword>
<keyword evidence="14" id="KW-0206">Cytoskeleton</keyword>
<feature type="compositionally biased region" description="Low complexity" evidence="16">
    <location>
        <begin position="61"/>
        <end position="97"/>
    </location>
</feature>
<feature type="compositionally biased region" description="Low complexity" evidence="16">
    <location>
        <begin position="616"/>
        <end position="625"/>
    </location>
</feature>
<evidence type="ECO:0008006" key="21">
    <source>
        <dbReference type="Google" id="ProtNLM"/>
    </source>
</evidence>
<feature type="region of interest" description="Disordered" evidence="16">
    <location>
        <begin position="1"/>
        <end position="156"/>
    </location>
</feature>
<proteinExistence type="inferred from homology"/>
<dbReference type="GO" id="GO:0005509">
    <property type="term" value="F:calcium ion binding"/>
    <property type="evidence" value="ECO:0007669"/>
    <property type="project" value="InterPro"/>
</dbReference>
<keyword evidence="12" id="KW-0472">Membrane</keyword>
<dbReference type="PANTHER" id="PTHR11216:SF173">
    <property type="entry name" value="ACTIN CYTOSKELETON-REGULATORY COMPLEX PROTEIN PAN1"/>
    <property type="match status" value="1"/>
</dbReference>
<feature type="compositionally biased region" description="Low complexity" evidence="16">
    <location>
        <begin position="1266"/>
        <end position="1293"/>
    </location>
</feature>
<keyword evidence="7" id="KW-0963">Cytoplasm</keyword>
<feature type="compositionally biased region" description="Polar residues" evidence="16">
    <location>
        <begin position="934"/>
        <end position="947"/>
    </location>
</feature>
<feature type="compositionally biased region" description="Acidic residues" evidence="16">
    <location>
        <begin position="1319"/>
        <end position="1338"/>
    </location>
</feature>
<keyword evidence="11" id="KW-0175">Coiled coil</keyword>
<feature type="compositionally biased region" description="Low complexity" evidence="16">
    <location>
        <begin position="1196"/>
        <end position="1205"/>
    </location>
</feature>
<evidence type="ECO:0000256" key="5">
    <source>
        <dbReference type="ARBA" id="ARBA00011159"/>
    </source>
</evidence>
<evidence type="ECO:0000256" key="3">
    <source>
        <dbReference type="ARBA" id="ARBA00004413"/>
    </source>
</evidence>
<feature type="compositionally biased region" description="Low complexity" evidence="16">
    <location>
        <begin position="122"/>
        <end position="146"/>
    </location>
</feature>
<evidence type="ECO:0000256" key="9">
    <source>
        <dbReference type="ARBA" id="ARBA00022737"/>
    </source>
</evidence>
<feature type="region of interest" description="Disordered" evidence="16">
    <location>
        <begin position="801"/>
        <end position="856"/>
    </location>
</feature>
<dbReference type="Proteomes" id="UP001412239">
    <property type="component" value="Unassembled WGS sequence"/>
</dbReference>
<dbReference type="InterPro" id="IPR013182">
    <property type="entry name" value="DUF1720"/>
</dbReference>
<dbReference type="PROSITE" id="PS50031">
    <property type="entry name" value="EH"/>
    <property type="match status" value="2"/>
</dbReference>
<organism evidence="19 20">
    <name type="scientific">Tuber aestivum</name>
    <name type="common">summer truffle</name>
    <dbReference type="NCBI Taxonomy" id="59557"/>
    <lineage>
        <taxon>Eukaryota</taxon>
        <taxon>Fungi</taxon>
        <taxon>Dikarya</taxon>
        <taxon>Ascomycota</taxon>
        <taxon>Pezizomycotina</taxon>
        <taxon>Pezizomycetes</taxon>
        <taxon>Pezizales</taxon>
        <taxon>Tuberaceae</taxon>
        <taxon>Tuber</taxon>
    </lineage>
</organism>
<accession>A0A292PNV1</accession>
<comment type="similarity">
    <text evidence="4">Belongs to the PAN1 family.</text>
</comment>
<gene>
    <name evidence="19" type="ORF">GSTUAT00007745001</name>
</gene>
<feature type="compositionally biased region" description="Low complexity" evidence="16">
    <location>
        <begin position="13"/>
        <end position="45"/>
    </location>
</feature>
<feature type="compositionally biased region" description="Basic and acidic residues" evidence="16">
    <location>
        <begin position="1135"/>
        <end position="1164"/>
    </location>
</feature>
<dbReference type="InterPro" id="IPR002048">
    <property type="entry name" value="EF_hand_dom"/>
</dbReference>
<evidence type="ECO:0000256" key="11">
    <source>
        <dbReference type="ARBA" id="ARBA00023054"/>
    </source>
</evidence>
<dbReference type="Gene3D" id="1.10.238.10">
    <property type="entry name" value="EF-hand"/>
    <property type="match status" value="2"/>
</dbReference>
<dbReference type="GO" id="GO:0006897">
    <property type="term" value="P:endocytosis"/>
    <property type="evidence" value="ECO:0007669"/>
    <property type="project" value="UniProtKB-KW"/>
</dbReference>
<dbReference type="PROSITE" id="PS50222">
    <property type="entry name" value="EF_HAND_2"/>
    <property type="match status" value="2"/>
</dbReference>
<dbReference type="GO" id="GO:0030479">
    <property type="term" value="C:actin cortical patch"/>
    <property type="evidence" value="ECO:0007669"/>
    <property type="project" value="UniProtKB-SubCell"/>
</dbReference>
<dbReference type="Pfam" id="PF12763">
    <property type="entry name" value="EH"/>
    <property type="match status" value="2"/>
</dbReference>
<feature type="compositionally biased region" description="Low complexity" evidence="16">
    <location>
        <begin position="284"/>
        <end position="296"/>
    </location>
</feature>
<evidence type="ECO:0000256" key="10">
    <source>
        <dbReference type="ARBA" id="ARBA00022753"/>
    </source>
</evidence>
<feature type="domain" description="EF-hand" evidence="18">
    <location>
        <begin position="201"/>
        <end position="236"/>
    </location>
</feature>
<reference evidence="19" key="1">
    <citation type="submission" date="2015-10" db="EMBL/GenBank/DDBJ databases">
        <authorList>
            <person name="Regsiter A."/>
            <person name="william w."/>
        </authorList>
    </citation>
    <scope>NUCLEOTIDE SEQUENCE</scope>
    <source>
        <strain evidence="19">Montdore</strain>
    </source>
</reference>
<feature type="compositionally biased region" description="Basic and acidic residues" evidence="16">
    <location>
        <begin position="801"/>
        <end position="841"/>
    </location>
</feature>
<feature type="region of interest" description="Disordered" evidence="16">
    <location>
        <begin position="1114"/>
        <end position="1407"/>
    </location>
</feature>
<feature type="compositionally biased region" description="Low complexity" evidence="16">
    <location>
        <begin position="1398"/>
        <end position="1407"/>
    </location>
</feature>
<dbReference type="FunFam" id="1.10.238.10:FF:000349">
    <property type="entry name" value="Actin cytoskeleton-regulatory complex protein PAN1"/>
    <property type="match status" value="1"/>
</dbReference>
<dbReference type="InterPro" id="IPR000261">
    <property type="entry name" value="EH_dom"/>
</dbReference>
<feature type="compositionally biased region" description="Pro residues" evidence="16">
    <location>
        <begin position="1024"/>
        <end position="1039"/>
    </location>
</feature>
<evidence type="ECO:0000256" key="13">
    <source>
        <dbReference type="ARBA" id="ARBA00023203"/>
    </source>
</evidence>
<feature type="domain" description="EF-hand" evidence="18">
    <location>
        <begin position="487"/>
        <end position="522"/>
    </location>
</feature>
<dbReference type="Pfam" id="PF08226">
    <property type="entry name" value="DUF1720"/>
    <property type="match status" value="1"/>
</dbReference>
<feature type="compositionally biased region" description="Basic and acidic residues" evidence="16">
    <location>
        <begin position="1080"/>
        <end position="1098"/>
    </location>
</feature>
<evidence type="ECO:0000256" key="4">
    <source>
        <dbReference type="ARBA" id="ARBA00009351"/>
    </source>
</evidence>
<keyword evidence="20" id="KW-1185">Reference proteome</keyword>
<dbReference type="GO" id="GO:0010008">
    <property type="term" value="C:endosome membrane"/>
    <property type="evidence" value="ECO:0007669"/>
    <property type="project" value="UniProtKB-SubCell"/>
</dbReference>
<dbReference type="PANTHER" id="PTHR11216">
    <property type="entry name" value="EH DOMAIN"/>
    <property type="match status" value="1"/>
</dbReference>
<keyword evidence="6" id="KW-1003">Cell membrane</keyword>
<dbReference type="EMBL" id="LN891145">
    <property type="protein sequence ID" value="CUS08163.1"/>
    <property type="molecule type" value="Genomic_DNA"/>
</dbReference>
<dbReference type="GO" id="GO:0005886">
    <property type="term" value="C:plasma membrane"/>
    <property type="evidence" value="ECO:0007669"/>
    <property type="project" value="UniProtKB-SubCell"/>
</dbReference>
<feature type="compositionally biased region" description="Pro residues" evidence="16">
    <location>
        <begin position="1381"/>
        <end position="1397"/>
    </location>
</feature>
<protein>
    <recommendedName>
        <fullName evidence="21">Actin cytoskeleton-regulatory complex protein PAN1</fullName>
    </recommendedName>
</protein>
<dbReference type="CDD" id="cd00052">
    <property type="entry name" value="EH"/>
    <property type="match status" value="2"/>
</dbReference>
<feature type="compositionally biased region" description="Basic and acidic residues" evidence="16">
    <location>
        <begin position="1114"/>
        <end position="1126"/>
    </location>
</feature>
<feature type="region of interest" description="Disordered" evidence="16">
    <location>
        <begin position="266"/>
        <end position="313"/>
    </location>
</feature>
<evidence type="ECO:0000256" key="2">
    <source>
        <dbReference type="ARBA" id="ARBA00004134"/>
    </source>
</evidence>
<comment type="subunit">
    <text evidence="5">Component of the PAN1 actin cytoskeleton-regulatory complex.</text>
</comment>
<evidence type="ECO:0000256" key="8">
    <source>
        <dbReference type="ARBA" id="ARBA00022583"/>
    </source>
</evidence>
<evidence type="ECO:0000256" key="14">
    <source>
        <dbReference type="ARBA" id="ARBA00023212"/>
    </source>
</evidence>
<comment type="subcellular location">
    <subcellularLocation>
        <location evidence="3">Cell membrane</location>
        <topology evidence="3">Peripheral membrane protein</topology>
        <orientation evidence="3">Cytoplasmic side</orientation>
    </subcellularLocation>
    <subcellularLocation>
        <location evidence="2">Cytoplasm</location>
        <location evidence="2">Cytoskeleton</location>
        <location evidence="2">Actin patch</location>
    </subcellularLocation>
    <subcellularLocation>
        <location evidence="1">Endosome membrane</location>
        <topology evidence="1">Peripheral membrane protein</topology>
        <orientation evidence="1">Cytoplasmic side</orientation>
    </subcellularLocation>
</comment>
<feature type="compositionally biased region" description="Pro residues" evidence="16">
    <location>
        <begin position="1206"/>
        <end position="1233"/>
    </location>
</feature>
<dbReference type="GO" id="GO:0016197">
    <property type="term" value="P:endosomal transport"/>
    <property type="evidence" value="ECO:0007669"/>
    <property type="project" value="TreeGrafter"/>
</dbReference>
<keyword evidence="9" id="KW-0677">Repeat</keyword>
<evidence type="ECO:0000256" key="6">
    <source>
        <dbReference type="ARBA" id="ARBA00022475"/>
    </source>
</evidence>
<keyword evidence="10" id="KW-0967">Endosome</keyword>
<dbReference type="GO" id="GO:0003779">
    <property type="term" value="F:actin binding"/>
    <property type="evidence" value="ECO:0007669"/>
    <property type="project" value="UniProtKB-KW"/>
</dbReference>
<dbReference type="SMART" id="SM00054">
    <property type="entry name" value="EFh"/>
    <property type="match status" value="2"/>
</dbReference>
<evidence type="ECO:0000256" key="12">
    <source>
        <dbReference type="ARBA" id="ARBA00023136"/>
    </source>
</evidence>
<feature type="compositionally biased region" description="Basic and acidic residues" evidence="16">
    <location>
        <begin position="988"/>
        <end position="1023"/>
    </location>
</feature>
<keyword evidence="13" id="KW-0009">Actin-binding</keyword>
<evidence type="ECO:0000256" key="7">
    <source>
        <dbReference type="ARBA" id="ARBA00022490"/>
    </source>
</evidence>
<feature type="domain" description="EH" evidence="17">
    <location>
        <begin position="454"/>
        <end position="543"/>
    </location>
</feature>
<name>A0A292PNV1_9PEZI</name>
<evidence type="ECO:0000256" key="15">
    <source>
        <dbReference type="ARBA" id="ARBA00025194"/>
    </source>
</evidence>
<evidence type="ECO:0000256" key="1">
    <source>
        <dbReference type="ARBA" id="ARBA00004125"/>
    </source>
</evidence>